<evidence type="ECO:0000313" key="3">
    <source>
        <dbReference type="Proteomes" id="UP001500218"/>
    </source>
</evidence>
<proteinExistence type="predicted"/>
<evidence type="ECO:0000313" key="2">
    <source>
        <dbReference type="EMBL" id="GAA1807012.1"/>
    </source>
</evidence>
<organism evidence="2 3">
    <name type="scientific">Luedemannella flava</name>
    <dbReference type="NCBI Taxonomy" id="349316"/>
    <lineage>
        <taxon>Bacteria</taxon>
        <taxon>Bacillati</taxon>
        <taxon>Actinomycetota</taxon>
        <taxon>Actinomycetes</taxon>
        <taxon>Micromonosporales</taxon>
        <taxon>Micromonosporaceae</taxon>
        <taxon>Luedemannella</taxon>
    </lineage>
</organism>
<evidence type="ECO:0008006" key="4">
    <source>
        <dbReference type="Google" id="ProtNLM"/>
    </source>
</evidence>
<dbReference type="EMBL" id="BAAALT010000084">
    <property type="protein sequence ID" value="GAA1807012.1"/>
    <property type="molecule type" value="Genomic_DNA"/>
</dbReference>
<comment type="caution">
    <text evidence="2">The sequence shown here is derived from an EMBL/GenBank/DDBJ whole genome shotgun (WGS) entry which is preliminary data.</text>
</comment>
<gene>
    <name evidence="2" type="ORF">GCM10009682_31220</name>
</gene>
<keyword evidence="3" id="KW-1185">Reference proteome</keyword>
<name>A0ABN2M2J6_9ACTN</name>
<evidence type="ECO:0000256" key="1">
    <source>
        <dbReference type="SAM" id="MobiDB-lite"/>
    </source>
</evidence>
<feature type="region of interest" description="Disordered" evidence="1">
    <location>
        <begin position="37"/>
        <end position="69"/>
    </location>
</feature>
<accession>A0ABN2M2J6</accession>
<reference evidence="2 3" key="1">
    <citation type="journal article" date="2019" name="Int. J. Syst. Evol. Microbiol.">
        <title>The Global Catalogue of Microorganisms (GCM) 10K type strain sequencing project: providing services to taxonomists for standard genome sequencing and annotation.</title>
        <authorList>
            <consortium name="The Broad Institute Genomics Platform"/>
            <consortium name="The Broad Institute Genome Sequencing Center for Infectious Disease"/>
            <person name="Wu L."/>
            <person name="Ma J."/>
        </authorList>
    </citation>
    <scope>NUCLEOTIDE SEQUENCE [LARGE SCALE GENOMIC DNA]</scope>
    <source>
        <strain evidence="2 3">JCM 13250</strain>
    </source>
</reference>
<protein>
    <recommendedName>
        <fullName evidence="4">Glycoside hydrolase family 42 N-terminal domain-containing protein</fullName>
    </recommendedName>
</protein>
<dbReference type="RefSeq" id="WP_344131631.1">
    <property type="nucleotide sequence ID" value="NZ_BAAALT010000084.1"/>
</dbReference>
<sequence length="467" mass="49880">MQRNYVWIWATLGGGLTLVMVGALIAAAGPETLVAATPSPATSASMAPTTSPSASPTVPAGKATPGGEGAKLREVDGGVDYYAKFSPSLPTSKDFFPLAVWFESVVSRDDIAQDKAAGINTYIELTNSTKRSLIKEAGMYAIASEPGMGAGSETVGWLVSDEVDMWGGPGSNPWTGNFPGEGDICSGGDCGYTIQRQLAAKLPDDKRLRFSNYGKGISFWQSKEQASVFVNEFQDVVSADTYWFTDLNICGFSEGGTFYGGGKVPDDKCHLASNYGDTVDRVRSLVKPARSKPVWNFVELGHPFTEDYYPTATPEQVVAGVWSSIIHGARGIIYFNHSFGGNCLTQHLLRDPCYRDMRAAVSKLNARVKRLAPVLNAPFADGVLKTSSGVDAAVKWYDGNFYIIAGAAAPGRTKATFTLKCVGDATITVLDERRTITTTKGAFTDTFANSNAVHIYRVDGGSSCGAY</sequence>
<dbReference type="Proteomes" id="UP001500218">
    <property type="component" value="Unassembled WGS sequence"/>
</dbReference>
<feature type="compositionally biased region" description="Low complexity" evidence="1">
    <location>
        <begin position="37"/>
        <end position="60"/>
    </location>
</feature>
<dbReference type="Gene3D" id="3.20.20.80">
    <property type="entry name" value="Glycosidases"/>
    <property type="match status" value="1"/>
</dbReference>